<dbReference type="PANTHER" id="PTHR36844">
    <property type="entry name" value="PROTEASE PRSW"/>
    <property type="match status" value="1"/>
</dbReference>
<accession>X0Y455</accession>
<evidence type="ECO:0008006" key="3">
    <source>
        <dbReference type="Google" id="ProtNLM"/>
    </source>
</evidence>
<keyword evidence="1" id="KW-0812">Transmembrane</keyword>
<evidence type="ECO:0000313" key="2">
    <source>
        <dbReference type="EMBL" id="GAG31636.1"/>
    </source>
</evidence>
<feature type="transmembrane region" description="Helical" evidence="1">
    <location>
        <begin position="32"/>
        <end position="56"/>
    </location>
</feature>
<dbReference type="AlphaFoldDB" id="X0Y455"/>
<dbReference type="Pfam" id="PF13367">
    <property type="entry name" value="PrsW-protease"/>
    <property type="match status" value="1"/>
</dbReference>
<keyword evidence="1" id="KW-0472">Membrane</keyword>
<feature type="transmembrane region" description="Helical" evidence="1">
    <location>
        <begin position="6"/>
        <end position="23"/>
    </location>
</feature>
<feature type="transmembrane region" description="Helical" evidence="1">
    <location>
        <begin position="76"/>
        <end position="103"/>
    </location>
</feature>
<sequence length="127" mass="14730">MTLWIFLSAIIAPAIFWIFYFYYKDRFRPEPIIYLGLTYIFGLFTAFACARFYAILPLIGLPDDPSFMMGSHRIQFLFYSIGVTGIVEEFFKFLPFLVIIATFKCFDEKIDGIIYASVIALGFASYE</sequence>
<comment type="caution">
    <text evidence="2">The sequence shown here is derived from an EMBL/GenBank/DDBJ whole genome shotgun (WGS) entry which is preliminary data.</text>
</comment>
<protein>
    <recommendedName>
        <fullName evidence="3">PrsW family intramembrane metalloprotease</fullName>
    </recommendedName>
</protein>
<keyword evidence="1" id="KW-1133">Transmembrane helix</keyword>
<dbReference type="EMBL" id="BARS01042702">
    <property type="protein sequence ID" value="GAG31636.1"/>
    <property type="molecule type" value="Genomic_DNA"/>
</dbReference>
<evidence type="ECO:0000256" key="1">
    <source>
        <dbReference type="SAM" id="Phobius"/>
    </source>
</evidence>
<name>X0Y455_9ZZZZ</name>
<dbReference type="PANTHER" id="PTHR36844:SF1">
    <property type="entry name" value="PROTEASE PRSW"/>
    <property type="match status" value="1"/>
</dbReference>
<feature type="non-terminal residue" evidence="2">
    <location>
        <position position="127"/>
    </location>
</feature>
<gene>
    <name evidence="2" type="ORF">S01H1_64755</name>
</gene>
<dbReference type="GO" id="GO:0008233">
    <property type="term" value="F:peptidase activity"/>
    <property type="evidence" value="ECO:0007669"/>
    <property type="project" value="InterPro"/>
</dbReference>
<reference evidence="2" key="1">
    <citation type="journal article" date="2014" name="Front. Microbiol.">
        <title>High frequency of phylogenetically diverse reductive dehalogenase-homologous genes in deep subseafloor sedimentary metagenomes.</title>
        <authorList>
            <person name="Kawai M."/>
            <person name="Futagami T."/>
            <person name="Toyoda A."/>
            <person name="Takaki Y."/>
            <person name="Nishi S."/>
            <person name="Hori S."/>
            <person name="Arai W."/>
            <person name="Tsubouchi T."/>
            <person name="Morono Y."/>
            <person name="Uchiyama I."/>
            <person name="Ito T."/>
            <person name="Fujiyama A."/>
            <person name="Inagaki F."/>
            <person name="Takami H."/>
        </authorList>
    </citation>
    <scope>NUCLEOTIDE SEQUENCE</scope>
    <source>
        <strain evidence="2">Expedition CK06-06</strain>
    </source>
</reference>
<proteinExistence type="predicted"/>
<dbReference type="InterPro" id="IPR026898">
    <property type="entry name" value="PrsW"/>
</dbReference>
<organism evidence="2">
    <name type="scientific">marine sediment metagenome</name>
    <dbReference type="NCBI Taxonomy" id="412755"/>
    <lineage>
        <taxon>unclassified sequences</taxon>
        <taxon>metagenomes</taxon>
        <taxon>ecological metagenomes</taxon>
    </lineage>
</organism>